<dbReference type="InterPro" id="IPR018062">
    <property type="entry name" value="HTH_AraC-typ_CS"/>
</dbReference>
<dbReference type="InterPro" id="IPR050204">
    <property type="entry name" value="AraC_XylS_family_regulators"/>
</dbReference>
<reference evidence="6" key="1">
    <citation type="journal article" date="2019" name="Int. J. Syst. Evol. Microbiol.">
        <title>The Global Catalogue of Microorganisms (GCM) 10K type strain sequencing project: providing services to taxonomists for standard genome sequencing and annotation.</title>
        <authorList>
            <consortium name="The Broad Institute Genomics Platform"/>
            <consortium name="The Broad Institute Genome Sequencing Center for Infectious Disease"/>
            <person name="Wu L."/>
            <person name="Ma J."/>
        </authorList>
    </citation>
    <scope>NUCLEOTIDE SEQUENCE [LARGE SCALE GENOMIC DNA]</scope>
    <source>
        <strain evidence="6">JCM 17839</strain>
    </source>
</reference>
<dbReference type="PROSITE" id="PS00041">
    <property type="entry name" value="HTH_ARAC_FAMILY_1"/>
    <property type="match status" value="2"/>
</dbReference>
<sequence>MTLLADSRPSHDVAVPGAVREDHGPIESLLAAVDVRLRRQVRIAPAPGEIIALDRDALSLVYVIEGSVHTQCGATPVSLVEGDAILTPGRRTTSLRTDPGTRILISTLTLAASARHVAEALPDVALVRDFARHEPAAAMLAAQLGLDLTDSRPDAVATTQTNSAFRDGDAVVCRMMANTVLVSVIRAWAAHGCAPAGWPARTSDPFLDRVIEAIHAAPGNDWSVEGLASVGAMSRTVFAERFRAAFGTSPASYVTEVRIRAAQDRLVLGCLVSEISRDLGYSSDEGFSRAFRRRTGQTPTAWRLARTA</sequence>
<keyword evidence="6" id="KW-1185">Reference proteome</keyword>
<evidence type="ECO:0000313" key="6">
    <source>
        <dbReference type="Proteomes" id="UP001500731"/>
    </source>
</evidence>
<evidence type="ECO:0000259" key="4">
    <source>
        <dbReference type="PROSITE" id="PS01124"/>
    </source>
</evidence>
<dbReference type="Pfam" id="PF12833">
    <property type="entry name" value="HTH_18"/>
    <property type="match status" value="1"/>
</dbReference>
<dbReference type="InterPro" id="IPR020449">
    <property type="entry name" value="Tscrpt_reg_AraC-type_HTH"/>
</dbReference>
<accession>A0ABP8P4I0</accession>
<name>A0ABP8P4I0_9MICO</name>
<dbReference type="PANTHER" id="PTHR46796:SF13">
    <property type="entry name" value="HTH-TYPE TRANSCRIPTIONAL ACTIVATOR RHAS"/>
    <property type="match status" value="1"/>
</dbReference>
<keyword evidence="3" id="KW-0804">Transcription</keyword>
<dbReference type="EMBL" id="BAABGP010000004">
    <property type="protein sequence ID" value="GAA4479873.1"/>
    <property type="molecule type" value="Genomic_DNA"/>
</dbReference>
<evidence type="ECO:0000256" key="2">
    <source>
        <dbReference type="ARBA" id="ARBA00023125"/>
    </source>
</evidence>
<dbReference type="PROSITE" id="PS01124">
    <property type="entry name" value="HTH_ARAC_FAMILY_2"/>
    <property type="match status" value="1"/>
</dbReference>
<evidence type="ECO:0000256" key="1">
    <source>
        <dbReference type="ARBA" id="ARBA00023015"/>
    </source>
</evidence>
<evidence type="ECO:0000256" key="3">
    <source>
        <dbReference type="ARBA" id="ARBA00023163"/>
    </source>
</evidence>
<proteinExistence type="predicted"/>
<evidence type="ECO:0000313" key="5">
    <source>
        <dbReference type="EMBL" id="GAA4479873.1"/>
    </source>
</evidence>
<dbReference type="SMART" id="SM00342">
    <property type="entry name" value="HTH_ARAC"/>
    <property type="match status" value="1"/>
</dbReference>
<dbReference type="InterPro" id="IPR009057">
    <property type="entry name" value="Homeodomain-like_sf"/>
</dbReference>
<dbReference type="RefSeq" id="WP_345184176.1">
    <property type="nucleotide sequence ID" value="NZ_BAABGP010000004.1"/>
</dbReference>
<dbReference type="PANTHER" id="PTHR46796">
    <property type="entry name" value="HTH-TYPE TRANSCRIPTIONAL ACTIVATOR RHAS-RELATED"/>
    <property type="match status" value="1"/>
</dbReference>
<dbReference type="Gene3D" id="1.10.10.60">
    <property type="entry name" value="Homeodomain-like"/>
    <property type="match status" value="1"/>
</dbReference>
<keyword evidence="2" id="KW-0238">DNA-binding</keyword>
<organism evidence="5 6">
    <name type="scientific">Microbacterium panaciterrae</name>
    <dbReference type="NCBI Taxonomy" id="985759"/>
    <lineage>
        <taxon>Bacteria</taxon>
        <taxon>Bacillati</taxon>
        <taxon>Actinomycetota</taxon>
        <taxon>Actinomycetes</taxon>
        <taxon>Micrococcales</taxon>
        <taxon>Microbacteriaceae</taxon>
        <taxon>Microbacterium</taxon>
    </lineage>
</organism>
<dbReference type="PRINTS" id="PR00032">
    <property type="entry name" value="HTHARAC"/>
</dbReference>
<dbReference type="Proteomes" id="UP001500731">
    <property type="component" value="Unassembled WGS sequence"/>
</dbReference>
<comment type="caution">
    <text evidence="5">The sequence shown here is derived from an EMBL/GenBank/DDBJ whole genome shotgun (WGS) entry which is preliminary data.</text>
</comment>
<keyword evidence="1" id="KW-0805">Transcription regulation</keyword>
<gene>
    <name evidence="5" type="ORF">GCM10023171_05850</name>
</gene>
<dbReference type="InterPro" id="IPR018060">
    <property type="entry name" value="HTH_AraC"/>
</dbReference>
<dbReference type="SUPFAM" id="SSF46689">
    <property type="entry name" value="Homeodomain-like"/>
    <property type="match status" value="2"/>
</dbReference>
<feature type="domain" description="HTH araC/xylS-type" evidence="4">
    <location>
        <begin position="208"/>
        <end position="305"/>
    </location>
</feature>
<protein>
    <recommendedName>
        <fullName evidence="4">HTH araC/xylS-type domain-containing protein</fullName>
    </recommendedName>
</protein>